<evidence type="ECO:0000313" key="2">
    <source>
        <dbReference type="EMBL" id="CAB3369536.1"/>
    </source>
</evidence>
<protein>
    <submittedName>
        <fullName evidence="2">Uncharacterized protein</fullName>
    </submittedName>
</protein>
<organism evidence="2 3">
    <name type="scientific">Cloeon dipterum</name>
    <dbReference type="NCBI Taxonomy" id="197152"/>
    <lineage>
        <taxon>Eukaryota</taxon>
        <taxon>Metazoa</taxon>
        <taxon>Ecdysozoa</taxon>
        <taxon>Arthropoda</taxon>
        <taxon>Hexapoda</taxon>
        <taxon>Insecta</taxon>
        <taxon>Pterygota</taxon>
        <taxon>Palaeoptera</taxon>
        <taxon>Ephemeroptera</taxon>
        <taxon>Pisciforma</taxon>
        <taxon>Baetidae</taxon>
        <taxon>Cloeon</taxon>
    </lineage>
</organism>
<proteinExistence type="predicted"/>
<reference evidence="2 3" key="1">
    <citation type="submission" date="2020-04" db="EMBL/GenBank/DDBJ databases">
        <authorList>
            <person name="Alioto T."/>
            <person name="Alioto T."/>
            <person name="Gomez Garrido J."/>
        </authorList>
    </citation>
    <scope>NUCLEOTIDE SEQUENCE [LARGE SCALE GENOMIC DNA]</scope>
</reference>
<feature type="compositionally biased region" description="Polar residues" evidence="1">
    <location>
        <begin position="40"/>
        <end position="54"/>
    </location>
</feature>
<dbReference type="AlphaFoldDB" id="A0A8S1CCS0"/>
<accession>A0A8S1CCS0</accession>
<feature type="region of interest" description="Disordered" evidence="1">
    <location>
        <begin position="1"/>
        <end position="69"/>
    </location>
</feature>
<sequence>MEADEAADGRRPSRPLPRPDFHIDVSARENSGFDDDVLPSVSTQNSTLGSSMSLPTQRPTAQQAATTSRDIDELPVLLPLRHEMCITSEPRYVTCNRPWYGPCERRTSNVAPAKHSCLTNGIMKKLHRDRCSHR</sequence>
<feature type="compositionally biased region" description="Basic and acidic residues" evidence="1">
    <location>
        <begin position="7"/>
        <end position="27"/>
    </location>
</feature>
<gene>
    <name evidence="2" type="ORF">CLODIP_2_CD02608</name>
</gene>
<evidence type="ECO:0000313" key="3">
    <source>
        <dbReference type="Proteomes" id="UP000494165"/>
    </source>
</evidence>
<comment type="caution">
    <text evidence="2">The sequence shown here is derived from an EMBL/GenBank/DDBJ whole genome shotgun (WGS) entry which is preliminary data.</text>
</comment>
<dbReference type="EMBL" id="CADEPI010000046">
    <property type="protein sequence ID" value="CAB3369536.1"/>
    <property type="molecule type" value="Genomic_DNA"/>
</dbReference>
<evidence type="ECO:0000256" key="1">
    <source>
        <dbReference type="SAM" id="MobiDB-lite"/>
    </source>
</evidence>
<feature type="compositionally biased region" description="Low complexity" evidence="1">
    <location>
        <begin position="55"/>
        <end position="67"/>
    </location>
</feature>
<name>A0A8S1CCS0_9INSE</name>
<keyword evidence="3" id="KW-1185">Reference proteome</keyword>
<dbReference type="Proteomes" id="UP000494165">
    <property type="component" value="Unassembled WGS sequence"/>
</dbReference>